<proteinExistence type="predicted"/>
<accession>A0A438EY45</accession>
<evidence type="ECO:0000313" key="3">
    <source>
        <dbReference type="Proteomes" id="UP000288805"/>
    </source>
</evidence>
<comment type="caution">
    <text evidence="2">The sequence shown here is derived from an EMBL/GenBank/DDBJ whole genome shotgun (WGS) entry which is preliminary data.</text>
</comment>
<protein>
    <submittedName>
        <fullName evidence="2">Uncharacterized protein</fullName>
    </submittedName>
</protein>
<sequence>MVRGVRSEIPMPGSRSKFKRIVSRHQAMKSTFLQLKSQIQMSLLQVEEVFTSLSVPLMRLVGLKTAEMAEEGRFITILTKADSFDHGCWSDGVAAGHLTRSPSASDGGHRNYQIRKLEEESYATKATIAAKEQKEKQRLEITQLVRLLRQIETQVNSHHGDIRQTLADHRRSLHKSFQKAISYIAAIHHSCQNQETLLFVLNVFQITLRQVDAALNAVESGVEDLMQQLAQQMCNPMVEYVKRLKTETTLGTFARLLAMVEEMEREIRDGRVELEEERMKVRVAEKKMLEALTRLTELEDGERMKEQLGSLSETRKSYTLRPRKVRRPC</sequence>
<dbReference type="Proteomes" id="UP000288805">
    <property type="component" value="Unassembled WGS sequence"/>
</dbReference>
<gene>
    <name evidence="2" type="ORF">CK203_068726</name>
</gene>
<name>A0A438EY45_VITVI</name>
<feature type="region of interest" description="Disordered" evidence="1">
    <location>
        <begin position="305"/>
        <end position="329"/>
    </location>
</feature>
<evidence type="ECO:0000256" key="1">
    <source>
        <dbReference type="SAM" id="MobiDB-lite"/>
    </source>
</evidence>
<dbReference type="EMBL" id="QGNW01001166">
    <property type="protein sequence ID" value="RVW52667.1"/>
    <property type="molecule type" value="Genomic_DNA"/>
</dbReference>
<dbReference type="AlphaFoldDB" id="A0A438EY45"/>
<reference evidence="2 3" key="1">
    <citation type="journal article" date="2018" name="PLoS Genet.">
        <title>Population sequencing reveals clonal diversity and ancestral inbreeding in the grapevine cultivar Chardonnay.</title>
        <authorList>
            <person name="Roach M.J."/>
            <person name="Johnson D.L."/>
            <person name="Bohlmann J."/>
            <person name="van Vuuren H.J."/>
            <person name="Jones S.J."/>
            <person name="Pretorius I.S."/>
            <person name="Schmidt S.A."/>
            <person name="Borneman A.R."/>
        </authorList>
    </citation>
    <scope>NUCLEOTIDE SEQUENCE [LARGE SCALE GENOMIC DNA]</scope>
    <source>
        <strain evidence="3">cv. Chardonnay</strain>
        <tissue evidence="2">Leaf</tissue>
    </source>
</reference>
<organism evidence="2 3">
    <name type="scientific">Vitis vinifera</name>
    <name type="common">Grape</name>
    <dbReference type="NCBI Taxonomy" id="29760"/>
    <lineage>
        <taxon>Eukaryota</taxon>
        <taxon>Viridiplantae</taxon>
        <taxon>Streptophyta</taxon>
        <taxon>Embryophyta</taxon>
        <taxon>Tracheophyta</taxon>
        <taxon>Spermatophyta</taxon>
        <taxon>Magnoliopsida</taxon>
        <taxon>eudicotyledons</taxon>
        <taxon>Gunneridae</taxon>
        <taxon>Pentapetalae</taxon>
        <taxon>rosids</taxon>
        <taxon>Vitales</taxon>
        <taxon>Vitaceae</taxon>
        <taxon>Viteae</taxon>
        <taxon>Vitis</taxon>
    </lineage>
</organism>
<evidence type="ECO:0000313" key="2">
    <source>
        <dbReference type="EMBL" id="RVW52667.1"/>
    </source>
</evidence>